<organism evidence="1 2">
    <name type="scientific">Penicillium cf. griseofulvum</name>
    <dbReference type="NCBI Taxonomy" id="2972120"/>
    <lineage>
        <taxon>Eukaryota</taxon>
        <taxon>Fungi</taxon>
        <taxon>Dikarya</taxon>
        <taxon>Ascomycota</taxon>
        <taxon>Pezizomycotina</taxon>
        <taxon>Eurotiomycetes</taxon>
        <taxon>Eurotiomycetidae</taxon>
        <taxon>Eurotiales</taxon>
        <taxon>Aspergillaceae</taxon>
        <taxon>Penicillium</taxon>
    </lineage>
</organism>
<dbReference type="EMBL" id="JAPQKP010000001">
    <property type="protein sequence ID" value="KAJ5210640.1"/>
    <property type="molecule type" value="Genomic_DNA"/>
</dbReference>
<dbReference type="Gene3D" id="3.90.550.10">
    <property type="entry name" value="Spore Coat Polysaccharide Biosynthesis Protein SpsA, Chain A"/>
    <property type="match status" value="1"/>
</dbReference>
<keyword evidence="2" id="KW-1185">Reference proteome</keyword>
<name>A0A9W9MZW4_9EURO</name>
<reference evidence="1" key="2">
    <citation type="journal article" date="2023" name="IMA Fungus">
        <title>Comparative genomic study of the Penicillium genus elucidates a diverse pangenome and 15 lateral gene transfer events.</title>
        <authorList>
            <person name="Petersen C."/>
            <person name="Sorensen T."/>
            <person name="Nielsen M.R."/>
            <person name="Sondergaard T.E."/>
            <person name="Sorensen J.L."/>
            <person name="Fitzpatrick D.A."/>
            <person name="Frisvad J.C."/>
            <person name="Nielsen K.L."/>
        </authorList>
    </citation>
    <scope>NUCLEOTIDE SEQUENCE</scope>
    <source>
        <strain evidence="1">IBT 16849</strain>
    </source>
</reference>
<evidence type="ECO:0000313" key="2">
    <source>
        <dbReference type="Proteomes" id="UP001150879"/>
    </source>
</evidence>
<sequence length="321" mass="37037">MGMVHRNSTRTSYLKKVNAILTFFALFFWASTTLRFCGPSDDSKPPRDAFATVLMTRDDLEFPDIEEPYLQAARLLTFQLLRNPRTQNRIDNVSFLVLVTPDIPQRHRDILSTEGATVVPVESLDSKWGSSQYSDAVLAKLNLWKLEKYNKIAFLNVDSVIFRPIHTIFEDHATTMRATTNPTGKMPKSYMMAAPQDSRMNLNTQLVSGQELYQQSHMDNGFFILHPSRDLYDYYVSLRQILDKDDSVRSEQNFLDYAHRADGPMPRQHLGFGWNLKDASRSDYENGLKSINHKWWRPIADDFIGDRIAMSMDEMTALLNH</sequence>
<dbReference type="OrthoDB" id="2014201at2759"/>
<dbReference type="InterPro" id="IPR029044">
    <property type="entry name" value="Nucleotide-diphossugar_trans"/>
</dbReference>
<dbReference type="AlphaFoldDB" id="A0A9W9MZW4"/>
<accession>A0A9W9MZW4</accession>
<reference evidence="1" key="1">
    <citation type="submission" date="2022-11" db="EMBL/GenBank/DDBJ databases">
        <authorList>
            <person name="Petersen C."/>
        </authorList>
    </citation>
    <scope>NUCLEOTIDE SEQUENCE</scope>
    <source>
        <strain evidence="1">IBT 16849</strain>
    </source>
</reference>
<dbReference type="SUPFAM" id="SSF53448">
    <property type="entry name" value="Nucleotide-diphospho-sugar transferases"/>
    <property type="match status" value="1"/>
</dbReference>
<evidence type="ECO:0008006" key="3">
    <source>
        <dbReference type="Google" id="ProtNLM"/>
    </source>
</evidence>
<evidence type="ECO:0000313" key="1">
    <source>
        <dbReference type="EMBL" id="KAJ5210640.1"/>
    </source>
</evidence>
<comment type="caution">
    <text evidence="1">The sequence shown here is derived from an EMBL/GenBank/DDBJ whole genome shotgun (WGS) entry which is preliminary data.</text>
</comment>
<proteinExistence type="predicted"/>
<dbReference type="Proteomes" id="UP001150879">
    <property type="component" value="Unassembled WGS sequence"/>
</dbReference>
<dbReference type="PANTHER" id="PTHR11183">
    <property type="entry name" value="GLYCOGENIN SUBFAMILY MEMBER"/>
    <property type="match status" value="1"/>
</dbReference>
<gene>
    <name evidence="1" type="ORF">N7472_000779</name>
</gene>
<protein>
    <recommendedName>
        <fullName evidence="3">Nucleotide-diphospho-sugar transferase</fullName>
    </recommendedName>
</protein>
<dbReference type="InterPro" id="IPR050587">
    <property type="entry name" value="GNT1/Glycosyltrans_8"/>
</dbReference>